<keyword evidence="3" id="KW-0067">ATP-binding</keyword>
<dbReference type="InterPro" id="IPR029000">
    <property type="entry name" value="Cyclophilin-like_dom_sf"/>
</dbReference>
<dbReference type="HOGENOM" id="CLU_028967_0_3_6"/>
<gene>
    <name evidence="5" type="ORF">GB2207_00315</name>
</gene>
<keyword evidence="1" id="KW-0547">Nucleotide-binding</keyword>
<reference evidence="5 6" key="1">
    <citation type="submission" date="2006-03" db="EMBL/GenBank/DDBJ databases">
        <authorList>
            <person name="Giovannoni S.J."/>
            <person name="Cho J.-C."/>
            <person name="Ferriera S."/>
            <person name="Johnson J."/>
            <person name="Kravitz S."/>
            <person name="Halpern A."/>
            <person name="Remington K."/>
            <person name="Beeson K."/>
            <person name="Tran B."/>
            <person name="Rogers Y.-H."/>
            <person name="Friedman R."/>
            <person name="Venter J.C."/>
        </authorList>
    </citation>
    <scope>NUCLEOTIDE SEQUENCE [LARGE SCALE GENOMIC DNA]</scope>
    <source>
        <strain evidence="5 6">HTCC2207</strain>
    </source>
</reference>
<dbReference type="AlphaFoldDB" id="Q1YQ73"/>
<evidence type="ECO:0000313" key="6">
    <source>
        <dbReference type="Proteomes" id="UP000005555"/>
    </source>
</evidence>
<feature type="domain" description="Carboxyltransferase" evidence="4">
    <location>
        <begin position="26"/>
        <end position="307"/>
    </location>
</feature>
<evidence type="ECO:0000256" key="1">
    <source>
        <dbReference type="ARBA" id="ARBA00022741"/>
    </source>
</evidence>
<dbReference type="Pfam" id="PF02626">
    <property type="entry name" value="CT_A_B"/>
    <property type="match status" value="1"/>
</dbReference>
<dbReference type="InterPro" id="IPR052708">
    <property type="entry name" value="PxpC"/>
</dbReference>
<evidence type="ECO:0000256" key="3">
    <source>
        <dbReference type="ARBA" id="ARBA00022840"/>
    </source>
</evidence>
<dbReference type="PANTHER" id="PTHR43309:SF4">
    <property type="entry name" value="CARBOXYLTRANSFERASE DOMAIN-CONTAINING PROTEIN"/>
    <property type="match status" value="1"/>
</dbReference>
<dbReference type="GO" id="GO:0016829">
    <property type="term" value="F:lyase activity"/>
    <property type="evidence" value="ECO:0007669"/>
    <property type="project" value="UniProtKB-KW"/>
</dbReference>
<dbReference type="EMBL" id="AAPI01000007">
    <property type="protein sequence ID" value="EAS46370.1"/>
    <property type="molecule type" value="Genomic_DNA"/>
</dbReference>
<name>Q1YQ73_9GAMM</name>
<keyword evidence="2 5" id="KW-0378">Hydrolase</keyword>
<evidence type="ECO:0000313" key="5">
    <source>
        <dbReference type="EMBL" id="EAS46370.1"/>
    </source>
</evidence>
<evidence type="ECO:0000259" key="4">
    <source>
        <dbReference type="SMART" id="SM00797"/>
    </source>
</evidence>
<dbReference type="SUPFAM" id="SSF50891">
    <property type="entry name" value="Cyclophilin-like"/>
    <property type="match status" value="1"/>
</dbReference>
<organism evidence="5 6">
    <name type="scientific">gamma proteobacterium HTCC2207</name>
    <dbReference type="NCBI Taxonomy" id="314287"/>
    <lineage>
        <taxon>Bacteria</taxon>
        <taxon>Pseudomonadati</taxon>
        <taxon>Pseudomonadota</taxon>
        <taxon>Gammaproteobacteria</taxon>
        <taxon>Cellvibrionales</taxon>
        <taxon>Porticoccaceae</taxon>
        <taxon>SAR92 clade</taxon>
    </lineage>
</organism>
<dbReference type="Proteomes" id="UP000005555">
    <property type="component" value="Unassembled WGS sequence"/>
</dbReference>
<dbReference type="InterPro" id="IPR003778">
    <property type="entry name" value="CT_A_B"/>
</dbReference>
<proteinExistence type="predicted"/>
<dbReference type="NCBIfam" id="TIGR00724">
    <property type="entry name" value="urea_amlyse_rel"/>
    <property type="match status" value="1"/>
</dbReference>
<accession>Q1YQ73</accession>
<protein>
    <submittedName>
        <fullName evidence="5">Allophanate hydrolase domain protein/urea amidolyase-like protein</fullName>
    </submittedName>
</protein>
<dbReference type="OrthoDB" id="9768696at2"/>
<comment type="caution">
    <text evidence="5">The sequence shown here is derived from an EMBL/GenBank/DDBJ whole genome shotgun (WGS) entry which is preliminary data.</text>
</comment>
<keyword evidence="6" id="KW-1185">Reference proteome</keyword>
<dbReference type="SMART" id="SM00797">
    <property type="entry name" value="AHS2"/>
    <property type="match status" value="1"/>
</dbReference>
<dbReference type="GO" id="GO:0005524">
    <property type="term" value="F:ATP binding"/>
    <property type="evidence" value="ECO:0007669"/>
    <property type="project" value="UniProtKB-KW"/>
</dbReference>
<dbReference type="Gene3D" id="2.40.100.10">
    <property type="entry name" value="Cyclophilin-like"/>
    <property type="match status" value="1"/>
</dbReference>
<dbReference type="eggNOG" id="COG1984">
    <property type="taxonomic scope" value="Bacteria"/>
</dbReference>
<keyword evidence="5" id="KW-0456">Lyase</keyword>
<dbReference type="PANTHER" id="PTHR43309">
    <property type="entry name" value="5-OXOPROLINASE SUBUNIT C"/>
    <property type="match status" value="1"/>
</dbReference>
<sequence>MSSGLKVLQPGIFSLIEDAGRFGHHGIGLTSGGPMDPQAFQWANRLCGNPLSAAAIEITVGGLILEATVDTTIAITGATVPFSINRQTRELWQSHPLKVGDRIELGFALSGSRSYLAVAGGFTIKPIFNSAATVTREALGGLHCDGTALQAGDLLPCSVNPARQQLRVPENQRPDYADNSALLRVILGYQQQAFSTVSQQRFFSSEYRVTESSDRMGFRLKGPAIQSTLDGILSEGICLGAIQVPADGQPIILLNDRQTIGGYPKLGSVLSLDLGKLAQLLPGGSVRFEAISIEQAHNALLLSQQRFNDAVLETLTTDFDDDEKDEKGEEGG</sequence>
<dbReference type="STRING" id="314287.GB2207_00315"/>
<dbReference type="GO" id="GO:0016787">
    <property type="term" value="F:hydrolase activity"/>
    <property type="evidence" value="ECO:0007669"/>
    <property type="project" value="UniProtKB-KW"/>
</dbReference>
<evidence type="ECO:0000256" key="2">
    <source>
        <dbReference type="ARBA" id="ARBA00022801"/>
    </source>
</evidence>